<feature type="domain" description="BRCT" evidence="4">
    <location>
        <begin position="600"/>
        <end position="686"/>
    </location>
</feature>
<dbReference type="CDD" id="cd17731">
    <property type="entry name" value="BRCT_TopBP1_rpt2_like"/>
    <property type="match status" value="2"/>
</dbReference>
<feature type="compositionally biased region" description="Polar residues" evidence="2">
    <location>
        <begin position="710"/>
        <end position="733"/>
    </location>
</feature>
<gene>
    <name evidence="5" type="ORF">KVV02_004900</name>
</gene>
<organism evidence="5 6">
    <name type="scientific">Mortierella alpina</name>
    <name type="common">Oleaginous fungus</name>
    <name type="synonym">Mortierella renispora</name>
    <dbReference type="NCBI Taxonomy" id="64518"/>
    <lineage>
        <taxon>Eukaryota</taxon>
        <taxon>Fungi</taxon>
        <taxon>Fungi incertae sedis</taxon>
        <taxon>Mucoromycota</taxon>
        <taxon>Mortierellomycotina</taxon>
        <taxon>Mortierellomycetes</taxon>
        <taxon>Mortierellales</taxon>
        <taxon>Mortierellaceae</taxon>
        <taxon>Mortierella</taxon>
    </lineage>
</organism>
<evidence type="ECO:0000313" key="6">
    <source>
        <dbReference type="Proteomes" id="UP000717515"/>
    </source>
</evidence>
<dbReference type="CDD" id="cd00027">
    <property type="entry name" value="BRCT"/>
    <property type="match status" value="1"/>
</dbReference>
<dbReference type="InterPro" id="IPR036420">
    <property type="entry name" value="BRCT_dom_sf"/>
</dbReference>
<feature type="domain" description="BRCT" evidence="4">
    <location>
        <begin position="1068"/>
        <end position="1156"/>
    </location>
</feature>
<keyword evidence="3" id="KW-1133">Transmembrane helix</keyword>
<comment type="caution">
    <text evidence="5">The sequence shown here is derived from an EMBL/GenBank/DDBJ whole genome shotgun (WGS) entry which is preliminary data.</text>
</comment>
<name>A0A9P8CYG0_MORAP</name>
<dbReference type="SMART" id="SM00292">
    <property type="entry name" value="BRCT"/>
    <property type="match status" value="6"/>
</dbReference>
<dbReference type="Pfam" id="PF16589">
    <property type="entry name" value="BRCT_2"/>
    <property type="match status" value="1"/>
</dbReference>
<feature type="region of interest" description="Disordered" evidence="2">
    <location>
        <begin position="394"/>
        <end position="456"/>
    </location>
</feature>
<evidence type="ECO:0000256" key="1">
    <source>
        <dbReference type="ARBA" id="ARBA00022737"/>
    </source>
</evidence>
<feature type="transmembrane region" description="Helical" evidence="3">
    <location>
        <begin position="82"/>
        <end position="105"/>
    </location>
</feature>
<feature type="region of interest" description="Disordered" evidence="2">
    <location>
        <begin position="955"/>
        <end position="1009"/>
    </location>
</feature>
<feature type="domain" description="BRCT" evidence="4">
    <location>
        <begin position="27"/>
        <end position="99"/>
    </location>
</feature>
<dbReference type="GO" id="GO:0006270">
    <property type="term" value="P:DNA replication initiation"/>
    <property type="evidence" value="ECO:0007669"/>
    <property type="project" value="TreeGrafter"/>
</dbReference>
<feature type="region of interest" description="Disordered" evidence="2">
    <location>
        <begin position="1039"/>
        <end position="1058"/>
    </location>
</feature>
<keyword evidence="3" id="KW-0812">Transmembrane</keyword>
<evidence type="ECO:0000259" key="4">
    <source>
        <dbReference type="PROSITE" id="PS50172"/>
    </source>
</evidence>
<feature type="compositionally biased region" description="Polar residues" evidence="2">
    <location>
        <begin position="443"/>
        <end position="456"/>
    </location>
</feature>
<dbReference type="Pfam" id="PF00533">
    <property type="entry name" value="BRCT"/>
    <property type="match status" value="1"/>
</dbReference>
<dbReference type="Pfam" id="PF12738">
    <property type="entry name" value="PTCB-BRCT"/>
    <property type="match status" value="2"/>
</dbReference>
<feature type="compositionally biased region" description="Basic residues" evidence="2">
    <location>
        <begin position="1"/>
        <end position="10"/>
    </location>
</feature>
<dbReference type="GO" id="GO:0033314">
    <property type="term" value="P:mitotic DNA replication checkpoint signaling"/>
    <property type="evidence" value="ECO:0007669"/>
    <property type="project" value="TreeGrafter"/>
</dbReference>
<feature type="compositionally biased region" description="Low complexity" evidence="2">
    <location>
        <begin position="854"/>
        <end position="874"/>
    </location>
</feature>
<feature type="domain" description="BRCT" evidence="4">
    <location>
        <begin position="735"/>
        <end position="813"/>
    </location>
</feature>
<reference evidence="5" key="1">
    <citation type="submission" date="2021-07" db="EMBL/GenBank/DDBJ databases">
        <title>Draft genome of Mortierella alpina, strain LL118, isolated from an aspen leaf litter sample.</title>
        <authorList>
            <person name="Yang S."/>
            <person name="Vinatzer B.A."/>
        </authorList>
    </citation>
    <scope>NUCLEOTIDE SEQUENCE</scope>
    <source>
        <strain evidence="5">LL118</strain>
    </source>
</reference>
<dbReference type="EMBL" id="JAIFTL010000037">
    <property type="protein sequence ID" value="KAG9325598.1"/>
    <property type="molecule type" value="Genomic_DNA"/>
</dbReference>
<dbReference type="Proteomes" id="UP000717515">
    <property type="component" value="Unassembled WGS sequence"/>
</dbReference>
<sequence length="1157" mass="127177">MRQSHSRKPAAKPPAQKSDAKGASQQNLQKPLRGCIVSYTGLSVQEREDVNIKIRAMGGEVSADLTNDITHLIASKAGSEKYMVAFGLGIPVVELAWLYTIHGLWTKGQPVDIQKAATDFSTGPLKGCNVCVTGFVTDERLEIQKNTLQYGGKFTNDLLKGNTTHLVCQRPIGEKYRSAMLWGVKCVQRSWLTDTMKALEVADESKHSFTESDILSAAQSTKPAARANGSNGDQRRIEELSVVVTDEMYLEACFIYLCQSFPISEIPQLKKMIRVAGGIHVTEYDPQGVTHILVPSDKLDDRTLTLLDQNSPLPYIVNQQWLRRSNKEGKILAETDYIVPFPTRTKDGQIKPVRFDGATTWTTDSAVAPRGFNTKTRGNIAALRSRPKAILAPDSHNQASEQHDQDSHYQSDVDTRTQISIASEPVPAHRQTVSAPSVLPPVTTGQPTQGRSGLKSRTASGLLTHSLQGLSMEPQAADNSLVTRADLLNLDEPEESQQSNIFVKLYITTHGCKDSVADVIRENTPIFGGTYFEETETPPVPDALVRTIVPLSMTWDEAQHQRGVVVTNCWFEASLVEERVISRYDHFLYKPMKTIPIEGFQNLSISVSSTHLRDYEYKQIGRAVKVLGAEYLDKLSTISTNLLISDQPDGPKYKFMAEHGRPIVTMEWLKQCVEQGVLLPFKDFLLKSSAPEGSKKPASSALVQHHPMSRQGSNDSQRTVNSSTSSERSNGQAVPSDKPLSGLAVVLLSRVVGNHTEMQSMITQMGARLSTTYDPSATHFVHKGKATADAKRDVRAAKRDGLYTVAPSWLYTSRDTGLRANEREHPETYDDKHLTLITTAVHVPRERPPLSVLPRRASSPLRTPSSRSRKSPAAGYGRSGSTFQRQQSTMPSPSQAFQGTAAGATSAMFASESLPSSARISSVNNSFDLSVSGAMDHSYGNNGQLDASNWQLVPILPPKRHNGERRKKRKTAIAGEESPSLTSIADTSMTVPTQDEGNDEPTNAEHYFKSQERYGEDAVYWVDVEGRERKRALMESVGLKTPTPQSNSGLERDKNGGITPELRPQAHFLLTGINAADRARFKKAITELGGVVLEDISQDQDVWKMKCTHLITNGNKPPRTAKLVLAMGNGSMIVNKGFIAASIEQGAWVDEGPFLVN</sequence>
<dbReference type="PANTHER" id="PTHR13561">
    <property type="entry name" value="DNA REPLICATION REGULATOR DPB11-RELATED"/>
    <property type="match status" value="1"/>
</dbReference>
<feature type="region of interest" description="Disordered" evidence="2">
    <location>
        <begin position="1"/>
        <end position="27"/>
    </location>
</feature>
<keyword evidence="1" id="KW-0677">Repeat</keyword>
<proteinExistence type="predicted"/>
<dbReference type="AlphaFoldDB" id="A0A9P8CYG0"/>
<dbReference type="InterPro" id="IPR001357">
    <property type="entry name" value="BRCT_dom"/>
</dbReference>
<dbReference type="InterPro" id="IPR059215">
    <property type="entry name" value="BRCT2_TopBP1-like"/>
</dbReference>
<feature type="domain" description="BRCT" evidence="4">
    <location>
        <begin position="120"/>
        <end position="209"/>
    </location>
</feature>
<evidence type="ECO:0000256" key="2">
    <source>
        <dbReference type="SAM" id="MobiDB-lite"/>
    </source>
</evidence>
<dbReference type="PANTHER" id="PTHR13561:SF20">
    <property type="entry name" value="DNA TOPOISOMERASE 2-BINDING PROTEIN 1"/>
    <property type="match status" value="1"/>
</dbReference>
<protein>
    <recommendedName>
        <fullName evidence="4">BRCT domain-containing protein</fullName>
    </recommendedName>
</protein>
<dbReference type="GO" id="GO:0007095">
    <property type="term" value="P:mitotic G2 DNA damage checkpoint signaling"/>
    <property type="evidence" value="ECO:0007669"/>
    <property type="project" value="TreeGrafter"/>
</dbReference>
<feature type="compositionally biased region" description="Polar residues" evidence="2">
    <location>
        <begin position="979"/>
        <end position="995"/>
    </location>
</feature>
<accession>A0A9P8CYG0</accession>
<feature type="region of interest" description="Disordered" evidence="2">
    <location>
        <begin position="695"/>
        <end position="737"/>
    </location>
</feature>
<dbReference type="SUPFAM" id="SSF52113">
    <property type="entry name" value="BRCT domain"/>
    <property type="match status" value="6"/>
</dbReference>
<dbReference type="Gene3D" id="3.40.50.10190">
    <property type="entry name" value="BRCT domain"/>
    <property type="match status" value="7"/>
</dbReference>
<feature type="compositionally biased region" description="Basic residues" evidence="2">
    <location>
        <begin position="958"/>
        <end position="971"/>
    </location>
</feature>
<feature type="compositionally biased region" description="Polar residues" evidence="2">
    <location>
        <begin position="879"/>
        <end position="898"/>
    </location>
</feature>
<dbReference type="PROSITE" id="PS50172">
    <property type="entry name" value="BRCT"/>
    <property type="match status" value="6"/>
</dbReference>
<feature type="domain" description="BRCT" evidence="4">
    <location>
        <begin position="245"/>
        <end position="339"/>
    </location>
</feature>
<feature type="compositionally biased region" description="Basic and acidic residues" evidence="2">
    <location>
        <begin position="401"/>
        <end position="415"/>
    </location>
</feature>
<feature type="region of interest" description="Disordered" evidence="2">
    <location>
        <begin position="840"/>
        <end position="899"/>
    </location>
</feature>
<evidence type="ECO:0000313" key="5">
    <source>
        <dbReference type="EMBL" id="KAG9325598.1"/>
    </source>
</evidence>
<evidence type="ECO:0000256" key="3">
    <source>
        <dbReference type="SAM" id="Phobius"/>
    </source>
</evidence>
<keyword evidence="3" id="KW-0472">Membrane</keyword>